<sequence>MSSKESPQAAKQATDIEKEAGVQGLYRTLEALVLEINPWAPGNPAVEAVETLLNNIRSVLRLTTEGVGAIREALFTTSSAQQRELATALVQRLLQRAAPINDRENAFENLINIFSNAKPDDRFKDEMEALISVVSNSLNRALEEGIQKPFLNLLGNEYRSADGSGNGVLCPDVGKSGSRYSRTVSSTSRLFTNLPDPDVVFDRLLKRPQDQFRPHQSNINTILFYLATVITHDLFASHPEDVTVNLTTGYLDLTPLYGQDVDEQKKVREMTGGLLKPDQWADRRFNLHPPGAGILLILFSRNHNFIAKRLLDINENERFSFGKGKPLRTKEEQDEILFQTARLNIILHEYLRTILGLDVDSEFILNPVAEPSYPMYGNQVSIEFNYVYRWHAAISKRDEKRLDAIKPLIERNFQAKRKGEKPASGQAQSIFNFPRDPRTGNYQDSELIRELYESHKEVAGELGSGLNTPAVMKEIEINGINQSRKAKTCSFNDFRRHFNLQPLTQFADFSDDPKVQEALKDLYGDVENVELFTGLRVEKSGPRGLRLPYTMQRAILTDAVNLVRNDRIMSQSFTPAHLTNWGYEYQLGDPNNAGRVLPAMLRELLPGAFADNPAIDIFRVPSSQ</sequence>
<evidence type="ECO:0000313" key="7">
    <source>
        <dbReference type="EMBL" id="KAF7728139.1"/>
    </source>
</evidence>
<protein>
    <recommendedName>
        <fullName evidence="9">Heme peroxidase</fullName>
    </recommendedName>
</protein>
<reference evidence="7" key="1">
    <citation type="submission" date="2020-01" db="EMBL/GenBank/DDBJ databases">
        <title>Genome Sequencing of Three Apophysomyces-Like Fungal Strains Confirms a Novel Fungal Genus in the Mucoromycota with divergent Burkholderia-like Endosymbiotic Bacteria.</title>
        <authorList>
            <person name="Stajich J.E."/>
            <person name="Macias A.M."/>
            <person name="Carter-House D."/>
            <person name="Lovett B."/>
            <person name="Kasson L.R."/>
            <person name="Berry K."/>
            <person name="Grigoriev I."/>
            <person name="Chang Y."/>
            <person name="Spatafora J."/>
            <person name="Kasson M.T."/>
        </authorList>
    </citation>
    <scope>NUCLEOTIDE SEQUENCE</scope>
    <source>
        <strain evidence="7">NRRL A-21654</strain>
    </source>
</reference>
<dbReference type="GO" id="GO:0004601">
    <property type="term" value="F:peroxidase activity"/>
    <property type="evidence" value="ECO:0007669"/>
    <property type="project" value="InterPro"/>
</dbReference>
<dbReference type="Gene3D" id="1.10.640.10">
    <property type="entry name" value="Haem peroxidase domain superfamily, animal type"/>
    <property type="match status" value="1"/>
</dbReference>
<evidence type="ECO:0000313" key="8">
    <source>
        <dbReference type="Proteomes" id="UP000605846"/>
    </source>
</evidence>
<dbReference type="PANTHER" id="PTHR11903">
    <property type="entry name" value="PROSTAGLANDIN G/H SYNTHASE"/>
    <property type="match status" value="1"/>
</dbReference>
<dbReference type="OrthoDB" id="823504at2759"/>
<accession>A0A8H7BVB2</accession>
<organism evidence="7 8">
    <name type="scientific">Apophysomyces ossiformis</name>
    <dbReference type="NCBI Taxonomy" id="679940"/>
    <lineage>
        <taxon>Eukaryota</taxon>
        <taxon>Fungi</taxon>
        <taxon>Fungi incertae sedis</taxon>
        <taxon>Mucoromycota</taxon>
        <taxon>Mucoromycotina</taxon>
        <taxon>Mucoromycetes</taxon>
        <taxon>Mucorales</taxon>
        <taxon>Mucorineae</taxon>
        <taxon>Mucoraceae</taxon>
        <taxon>Apophysomyces</taxon>
    </lineage>
</organism>
<dbReference type="PROSITE" id="PS50292">
    <property type="entry name" value="PEROXIDASE_3"/>
    <property type="match status" value="1"/>
</dbReference>
<dbReference type="PANTHER" id="PTHR11903:SF37">
    <property type="entry name" value="PSI-PRODUCING OXYGENASE A"/>
    <property type="match status" value="1"/>
</dbReference>
<dbReference type="Pfam" id="PF03098">
    <property type="entry name" value="An_peroxidase"/>
    <property type="match status" value="1"/>
</dbReference>
<keyword evidence="4 5" id="KW-0408">Iron</keyword>
<dbReference type="InterPro" id="IPR010255">
    <property type="entry name" value="Haem_peroxidase_sf"/>
</dbReference>
<evidence type="ECO:0000256" key="4">
    <source>
        <dbReference type="ARBA" id="ARBA00023004"/>
    </source>
</evidence>
<keyword evidence="3" id="KW-0560">Oxidoreductase</keyword>
<dbReference type="GO" id="GO:0006631">
    <property type="term" value="P:fatty acid metabolic process"/>
    <property type="evidence" value="ECO:0007669"/>
    <property type="project" value="UniProtKB-ARBA"/>
</dbReference>
<evidence type="ECO:0000256" key="1">
    <source>
        <dbReference type="ARBA" id="ARBA00022723"/>
    </source>
</evidence>
<keyword evidence="8" id="KW-1185">Reference proteome</keyword>
<dbReference type="EMBL" id="JABAYA010000043">
    <property type="protein sequence ID" value="KAF7728139.1"/>
    <property type="molecule type" value="Genomic_DNA"/>
</dbReference>
<dbReference type="GO" id="GO:0006979">
    <property type="term" value="P:response to oxidative stress"/>
    <property type="evidence" value="ECO:0007669"/>
    <property type="project" value="InterPro"/>
</dbReference>
<evidence type="ECO:0000256" key="3">
    <source>
        <dbReference type="ARBA" id="ARBA00023002"/>
    </source>
</evidence>
<dbReference type="InterPro" id="IPR050783">
    <property type="entry name" value="Oxylipin_biosynth_metab"/>
</dbReference>
<dbReference type="GO" id="GO:0020037">
    <property type="term" value="F:heme binding"/>
    <property type="evidence" value="ECO:0007669"/>
    <property type="project" value="InterPro"/>
</dbReference>
<dbReference type="InterPro" id="IPR019791">
    <property type="entry name" value="Haem_peroxidase_animal"/>
</dbReference>
<evidence type="ECO:0000256" key="6">
    <source>
        <dbReference type="SAM" id="MobiDB-lite"/>
    </source>
</evidence>
<dbReference type="Proteomes" id="UP000605846">
    <property type="component" value="Unassembled WGS sequence"/>
</dbReference>
<dbReference type="GO" id="GO:0051213">
    <property type="term" value="F:dioxygenase activity"/>
    <property type="evidence" value="ECO:0007669"/>
    <property type="project" value="UniProtKB-KW"/>
</dbReference>
<feature type="binding site" description="axial binding residue" evidence="5">
    <location>
        <position position="391"/>
    </location>
    <ligand>
        <name>heme b</name>
        <dbReference type="ChEBI" id="CHEBI:60344"/>
    </ligand>
    <ligandPart>
        <name>Fe</name>
        <dbReference type="ChEBI" id="CHEBI:18248"/>
    </ligandPart>
</feature>
<dbReference type="SUPFAM" id="SSF48113">
    <property type="entry name" value="Heme-dependent peroxidases"/>
    <property type="match status" value="1"/>
</dbReference>
<dbReference type="InterPro" id="IPR037120">
    <property type="entry name" value="Haem_peroxidase_sf_animal"/>
</dbReference>
<evidence type="ECO:0000256" key="5">
    <source>
        <dbReference type="PIRSR" id="PIRSR619791-2"/>
    </source>
</evidence>
<dbReference type="GO" id="GO:0046872">
    <property type="term" value="F:metal ion binding"/>
    <property type="evidence" value="ECO:0007669"/>
    <property type="project" value="UniProtKB-KW"/>
</dbReference>
<evidence type="ECO:0000256" key="2">
    <source>
        <dbReference type="ARBA" id="ARBA00022964"/>
    </source>
</evidence>
<keyword evidence="2" id="KW-0223">Dioxygenase</keyword>
<keyword evidence="1 5" id="KW-0479">Metal-binding</keyword>
<comment type="caution">
    <text evidence="7">The sequence shown here is derived from an EMBL/GenBank/DDBJ whole genome shotgun (WGS) entry which is preliminary data.</text>
</comment>
<feature type="region of interest" description="Disordered" evidence="6">
    <location>
        <begin position="415"/>
        <end position="435"/>
    </location>
</feature>
<keyword evidence="5" id="KW-0349">Heme</keyword>
<gene>
    <name evidence="7" type="ORF">EC973_006654</name>
</gene>
<proteinExistence type="predicted"/>
<dbReference type="AlphaFoldDB" id="A0A8H7BVB2"/>
<evidence type="ECO:0008006" key="9">
    <source>
        <dbReference type="Google" id="ProtNLM"/>
    </source>
</evidence>
<name>A0A8H7BVB2_9FUNG</name>